<keyword evidence="3" id="KW-1185">Reference proteome</keyword>
<name>A0A7J0BZD4_9ACTN</name>
<sequence length="69" mass="7158">MKASAADARTGRFGSGVPSQSGCRTGDGAGCRKVALSQATEQFAVSDTQVIIEGRTEEPGAIRIARVEF</sequence>
<feature type="region of interest" description="Disordered" evidence="1">
    <location>
        <begin position="1"/>
        <end position="25"/>
    </location>
</feature>
<dbReference type="Proteomes" id="UP000498980">
    <property type="component" value="Unassembled WGS sequence"/>
</dbReference>
<dbReference type="AlphaFoldDB" id="A0A7J0BZD4"/>
<accession>A0A7J0BZD4</accession>
<comment type="caution">
    <text evidence="2">The sequence shown here is derived from an EMBL/GenBank/DDBJ whole genome shotgun (WGS) entry which is preliminary data.</text>
</comment>
<gene>
    <name evidence="2" type="ORF">Sfulv_04230</name>
</gene>
<protein>
    <submittedName>
        <fullName evidence="2">Uncharacterized protein</fullName>
    </submittedName>
</protein>
<proteinExistence type="predicted"/>
<evidence type="ECO:0000313" key="3">
    <source>
        <dbReference type="Proteomes" id="UP000498980"/>
    </source>
</evidence>
<evidence type="ECO:0000256" key="1">
    <source>
        <dbReference type="SAM" id="MobiDB-lite"/>
    </source>
</evidence>
<dbReference type="EMBL" id="BLWC01000001">
    <property type="protein sequence ID" value="GFM95612.1"/>
    <property type="molecule type" value="Genomic_DNA"/>
</dbReference>
<organism evidence="2 3">
    <name type="scientific">Streptomyces fulvorobeus</name>
    <dbReference type="NCBI Taxonomy" id="284028"/>
    <lineage>
        <taxon>Bacteria</taxon>
        <taxon>Bacillati</taxon>
        <taxon>Actinomycetota</taxon>
        <taxon>Actinomycetes</taxon>
        <taxon>Kitasatosporales</taxon>
        <taxon>Streptomycetaceae</taxon>
        <taxon>Streptomyces</taxon>
    </lineage>
</organism>
<reference evidence="2 3" key="1">
    <citation type="submission" date="2020-05" db="EMBL/GenBank/DDBJ databases">
        <title>Whole genome shotgun sequence of Streptomyces fulvorobeus NBRC 15897.</title>
        <authorList>
            <person name="Komaki H."/>
            <person name="Tamura T."/>
        </authorList>
    </citation>
    <scope>NUCLEOTIDE SEQUENCE [LARGE SCALE GENOMIC DNA]</scope>
    <source>
        <strain evidence="2 3">NBRC 15897</strain>
    </source>
</reference>
<evidence type="ECO:0000313" key="2">
    <source>
        <dbReference type="EMBL" id="GFM95612.1"/>
    </source>
</evidence>